<dbReference type="FunCoup" id="A0A2P6NHL9">
    <property type="interactions" value="533"/>
</dbReference>
<feature type="region of interest" description="Disordered" evidence="12">
    <location>
        <begin position="143"/>
        <end position="178"/>
    </location>
</feature>
<evidence type="ECO:0000259" key="13">
    <source>
        <dbReference type="PROSITE" id="PS51192"/>
    </source>
</evidence>
<dbReference type="PANTHER" id="PTHR12131">
    <property type="entry name" value="ATP-DEPENDENT RNA AND DNA HELICASE"/>
    <property type="match status" value="1"/>
</dbReference>
<keyword evidence="5" id="KW-0547">Nucleotide-binding</keyword>
<accession>A0A2P6NHL9</accession>
<feature type="compositionally biased region" description="Basic residues" evidence="12">
    <location>
        <begin position="824"/>
        <end position="838"/>
    </location>
</feature>
<dbReference type="CDD" id="cd18805">
    <property type="entry name" value="SF2_C_suv3"/>
    <property type="match status" value="1"/>
</dbReference>
<sequence>MINCQRGCSVFLTQTFRTSFGSNLFVRRTLPRTPTPLYNGTSIAKPATYYNTLSRYLSSEVTQQSQPAESVRVSYQHETAQFRIYDGYTSNQLLRDVIRHFDLGKTRSREKKPFQLLDASGLIVPSSGQLTKIFARETEPQLTLRPMNNGGREEDVAADTPKSETSSTVDEVPHKEREVKRKKKKVMSVEQARAAEELAEVKIVTRAEPEEPKVTEEEEELSEEALRVRLMENLSGFVEDDWVREEIKNSIFYLETTHEIQSSFYEYRESLFNGDENILSVLYREKEVAALYRRILPFFLNFLASQVKYFDPDEVTQRTTTNMTEPHLWYVGARKMKRKFVLHVGPTNSGKTYSALERLATAKTGLYCGPLRLLASEVFEKLNAKGVPCNLVTGQQKIEVQDANHYACTVEMTDVRRHVEVAVVDEIQMIGNEDRGWAWTRAVLGLMADEVHLCGDTSALEVIRDMCDKTGDEMVVHHYERKTTLEVTKCVKGGLRGIERGDCIIAFSRKELYEWKSKIERATDLKVCIIYGGLPPEARRQQAELFNDPKSGYDVLVASDAIGMGLNLNIRRIIFSSIAKFDGNETRTLSASEVKQIAGDGSRFLESLSEIDSGRAGRYMSIYSSGEVTSFTPGENEYIKKCLESQIEPLESAGLAPNYEHLEIFSRLIEKFMEIATLSTSYFMCDHSEMLVIASAIETVPMSLKDRYTFCTAPVDTDSPMTMSYLTMYAGDYSYSPYVPLNVSVKKLSFPNPKMEIKELEMYHNICDLYVWLSFRFHEFTERDKAQQTKMTIVQRIRKCLASLDETDASKYVLSEKIRLRLSRPKKSHKKSGRHGKRNSFDDGLDGDADFDDL</sequence>
<evidence type="ECO:0000256" key="9">
    <source>
        <dbReference type="ARBA" id="ARBA00022946"/>
    </source>
</evidence>
<feature type="region of interest" description="Disordered" evidence="12">
    <location>
        <begin position="824"/>
        <end position="854"/>
    </location>
</feature>
<evidence type="ECO:0000256" key="1">
    <source>
        <dbReference type="ARBA" id="ARBA00001936"/>
    </source>
</evidence>
<keyword evidence="10" id="KW-0496">Mitochondrion</keyword>
<dbReference type="InterPro" id="IPR041082">
    <property type="entry name" value="Suv3_C_1"/>
</dbReference>
<dbReference type="PROSITE" id="PS51194">
    <property type="entry name" value="HELICASE_CTER"/>
    <property type="match status" value="1"/>
</dbReference>
<evidence type="ECO:0000256" key="5">
    <source>
        <dbReference type="ARBA" id="ARBA00022741"/>
    </source>
</evidence>
<dbReference type="GO" id="GO:0016787">
    <property type="term" value="F:hydrolase activity"/>
    <property type="evidence" value="ECO:0007669"/>
    <property type="project" value="UniProtKB-KW"/>
</dbReference>
<dbReference type="Pfam" id="PF22527">
    <property type="entry name" value="DEXQc_Suv3"/>
    <property type="match status" value="1"/>
</dbReference>
<keyword evidence="16" id="KW-1185">Reference proteome</keyword>
<dbReference type="PROSITE" id="PS00018">
    <property type="entry name" value="EF_HAND_1"/>
    <property type="match status" value="1"/>
</dbReference>
<dbReference type="Gene3D" id="1.20.272.40">
    <property type="match status" value="1"/>
</dbReference>
<dbReference type="EC" id="3.6.4.13" evidence="4"/>
<dbReference type="InterPro" id="IPR001650">
    <property type="entry name" value="Helicase_C-like"/>
</dbReference>
<evidence type="ECO:0000256" key="6">
    <source>
        <dbReference type="ARBA" id="ARBA00022801"/>
    </source>
</evidence>
<feature type="compositionally biased region" description="Acidic residues" evidence="12">
    <location>
        <begin position="843"/>
        <end position="854"/>
    </location>
</feature>
<comment type="cofactor">
    <cofactor evidence="1">
        <name>Mn(2+)</name>
        <dbReference type="ChEBI" id="CHEBI:29035"/>
    </cofactor>
</comment>
<dbReference type="EMBL" id="MDYQ01000082">
    <property type="protein sequence ID" value="PRP83434.1"/>
    <property type="molecule type" value="Genomic_DNA"/>
</dbReference>
<dbReference type="SMART" id="SM00490">
    <property type="entry name" value="HELICc"/>
    <property type="match status" value="1"/>
</dbReference>
<dbReference type="Pfam" id="PF18147">
    <property type="entry name" value="Suv3_C_1"/>
    <property type="match status" value="1"/>
</dbReference>
<keyword evidence="6" id="KW-0378">Hydrolase</keyword>
<dbReference type="FunFam" id="3.40.50.300:FF:000269">
    <property type="entry name" value="ATP-dependent RNA helicase SUPV3L1, mitochondrial"/>
    <property type="match status" value="1"/>
</dbReference>
<evidence type="ECO:0000256" key="3">
    <source>
        <dbReference type="ARBA" id="ARBA00004305"/>
    </source>
</evidence>
<keyword evidence="9" id="KW-0809">Transit peptide</keyword>
<evidence type="ECO:0000256" key="4">
    <source>
        <dbReference type="ARBA" id="ARBA00012552"/>
    </source>
</evidence>
<dbReference type="InterPro" id="IPR014001">
    <property type="entry name" value="Helicase_ATP-bd"/>
</dbReference>
<evidence type="ECO:0000259" key="14">
    <source>
        <dbReference type="PROSITE" id="PS51194"/>
    </source>
</evidence>
<organism evidence="15 16">
    <name type="scientific">Planoprotostelium fungivorum</name>
    <dbReference type="NCBI Taxonomy" id="1890364"/>
    <lineage>
        <taxon>Eukaryota</taxon>
        <taxon>Amoebozoa</taxon>
        <taxon>Evosea</taxon>
        <taxon>Variosea</taxon>
        <taxon>Cavosteliida</taxon>
        <taxon>Cavosteliaceae</taxon>
        <taxon>Planoprotostelium</taxon>
    </lineage>
</organism>
<comment type="caution">
    <text evidence="15">The sequence shown here is derived from an EMBL/GenBank/DDBJ whole genome shotgun (WGS) entry which is preliminary data.</text>
</comment>
<name>A0A2P6NHL9_9EUKA</name>
<dbReference type="GO" id="GO:0000965">
    <property type="term" value="P:mitochondrial RNA 3'-end processing"/>
    <property type="evidence" value="ECO:0007669"/>
    <property type="project" value="TreeGrafter"/>
</dbReference>
<dbReference type="Gene3D" id="1.20.58.1080">
    <property type="match status" value="1"/>
</dbReference>
<dbReference type="CDD" id="cd17913">
    <property type="entry name" value="DEXQc_Suv3"/>
    <property type="match status" value="1"/>
</dbReference>
<dbReference type="GO" id="GO:0003724">
    <property type="term" value="F:RNA helicase activity"/>
    <property type="evidence" value="ECO:0007669"/>
    <property type="project" value="UniProtKB-EC"/>
</dbReference>
<dbReference type="PANTHER" id="PTHR12131:SF1">
    <property type="entry name" value="ATP-DEPENDENT RNA HELICASE SUPV3L1, MITOCHONDRIAL-RELATED"/>
    <property type="match status" value="1"/>
</dbReference>
<dbReference type="InterPro" id="IPR055206">
    <property type="entry name" value="DEXQc_SUV3"/>
</dbReference>
<keyword evidence="7 15" id="KW-0347">Helicase</keyword>
<dbReference type="GO" id="GO:0005524">
    <property type="term" value="F:ATP binding"/>
    <property type="evidence" value="ECO:0007669"/>
    <property type="project" value="UniProtKB-KW"/>
</dbReference>
<dbReference type="FunFam" id="3.40.50.300:FF:000957">
    <property type="entry name" value="ATP-dependent RNA helicase SUV3L, mitochondrial"/>
    <property type="match status" value="1"/>
</dbReference>
<feature type="domain" description="Helicase ATP-binding" evidence="13">
    <location>
        <begin position="332"/>
        <end position="448"/>
    </location>
</feature>
<reference evidence="15 16" key="1">
    <citation type="journal article" date="2018" name="Genome Biol. Evol.">
        <title>Multiple Roots of Fruiting Body Formation in Amoebozoa.</title>
        <authorList>
            <person name="Hillmann F."/>
            <person name="Forbes G."/>
            <person name="Novohradska S."/>
            <person name="Ferling I."/>
            <person name="Riege K."/>
            <person name="Groth M."/>
            <person name="Westermann M."/>
            <person name="Marz M."/>
            <person name="Spaller T."/>
            <person name="Winckler T."/>
            <person name="Schaap P."/>
            <person name="Glockner G."/>
        </authorList>
    </citation>
    <scope>NUCLEOTIDE SEQUENCE [LARGE SCALE GENOMIC DNA]</scope>
    <source>
        <strain evidence="15 16">Jena</strain>
    </source>
</reference>
<gene>
    <name evidence="15" type="ORF">PROFUN_09207</name>
</gene>
<dbReference type="InParanoid" id="A0A2P6NHL9"/>
<dbReference type="GO" id="GO:0045025">
    <property type="term" value="C:mitochondrial degradosome"/>
    <property type="evidence" value="ECO:0007669"/>
    <property type="project" value="TreeGrafter"/>
</dbReference>
<evidence type="ECO:0000256" key="10">
    <source>
        <dbReference type="ARBA" id="ARBA00023128"/>
    </source>
</evidence>
<dbReference type="Pfam" id="PF00271">
    <property type="entry name" value="Helicase_C"/>
    <property type="match status" value="1"/>
</dbReference>
<evidence type="ECO:0000256" key="7">
    <source>
        <dbReference type="ARBA" id="ARBA00022806"/>
    </source>
</evidence>
<dbReference type="InterPro" id="IPR018247">
    <property type="entry name" value="EF_Hand_1_Ca_BS"/>
</dbReference>
<feature type="domain" description="Helicase C-terminal" evidence="14">
    <location>
        <begin position="462"/>
        <end position="663"/>
    </location>
</feature>
<dbReference type="InterPro" id="IPR050699">
    <property type="entry name" value="RNA-DNA_Helicase"/>
</dbReference>
<evidence type="ECO:0000256" key="12">
    <source>
        <dbReference type="SAM" id="MobiDB-lite"/>
    </source>
</evidence>
<evidence type="ECO:0000256" key="8">
    <source>
        <dbReference type="ARBA" id="ARBA00022840"/>
    </source>
</evidence>
<evidence type="ECO:0000313" key="16">
    <source>
        <dbReference type="Proteomes" id="UP000241769"/>
    </source>
</evidence>
<comment type="catalytic activity">
    <reaction evidence="11">
        <text>ATP + H2O = ADP + phosphate + H(+)</text>
        <dbReference type="Rhea" id="RHEA:13065"/>
        <dbReference type="ChEBI" id="CHEBI:15377"/>
        <dbReference type="ChEBI" id="CHEBI:15378"/>
        <dbReference type="ChEBI" id="CHEBI:30616"/>
        <dbReference type="ChEBI" id="CHEBI:43474"/>
        <dbReference type="ChEBI" id="CHEBI:456216"/>
        <dbReference type="EC" id="3.6.4.13"/>
    </reaction>
</comment>
<dbReference type="Pfam" id="PF12513">
    <property type="entry name" value="SUV3_C"/>
    <property type="match status" value="1"/>
</dbReference>
<evidence type="ECO:0000256" key="11">
    <source>
        <dbReference type="ARBA" id="ARBA00047984"/>
    </source>
</evidence>
<dbReference type="InterPro" id="IPR022192">
    <property type="entry name" value="SUV3_C"/>
</dbReference>
<proteinExistence type="predicted"/>
<dbReference type="SUPFAM" id="SSF52540">
    <property type="entry name" value="P-loop containing nucleoside triphosphate hydrolases"/>
    <property type="match status" value="1"/>
</dbReference>
<dbReference type="InterPro" id="IPR027417">
    <property type="entry name" value="P-loop_NTPase"/>
</dbReference>
<dbReference type="STRING" id="1890364.A0A2P6NHL9"/>
<protein>
    <recommendedName>
        <fullName evidence="4">RNA helicase</fullName>
        <ecNumber evidence="4">3.6.4.13</ecNumber>
    </recommendedName>
</protein>
<dbReference type="Gene3D" id="3.40.50.300">
    <property type="entry name" value="P-loop containing nucleotide triphosphate hydrolases"/>
    <property type="match status" value="2"/>
</dbReference>
<dbReference type="Proteomes" id="UP000241769">
    <property type="component" value="Unassembled WGS sequence"/>
</dbReference>
<comment type="cofactor">
    <cofactor evidence="2">
        <name>Mg(2+)</name>
        <dbReference type="ChEBI" id="CHEBI:18420"/>
    </cofactor>
</comment>
<comment type="subcellular location">
    <subcellularLocation>
        <location evidence="3">Mitochondrion matrix</location>
    </subcellularLocation>
</comment>
<dbReference type="AlphaFoldDB" id="A0A2P6NHL9"/>
<dbReference type="GO" id="GO:0005759">
    <property type="term" value="C:mitochondrial matrix"/>
    <property type="evidence" value="ECO:0007669"/>
    <property type="project" value="UniProtKB-SubCell"/>
</dbReference>
<dbReference type="OrthoDB" id="6692397at2759"/>
<dbReference type="InterPro" id="IPR044774">
    <property type="entry name" value="Suv3_DEXQc"/>
</dbReference>
<evidence type="ECO:0000313" key="15">
    <source>
        <dbReference type="EMBL" id="PRP83434.1"/>
    </source>
</evidence>
<dbReference type="PROSITE" id="PS51192">
    <property type="entry name" value="HELICASE_ATP_BIND_1"/>
    <property type="match status" value="1"/>
</dbReference>
<keyword evidence="8" id="KW-0067">ATP-binding</keyword>
<evidence type="ECO:0000256" key="2">
    <source>
        <dbReference type="ARBA" id="ARBA00001946"/>
    </source>
</evidence>